<evidence type="ECO:0000256" key="2">
    <source>
        <dbReference type="ARBA" id="ARBA00023136"/>
    </source>
</evidence>
<dbReference type="Gene3D" id="3.30.1330.60">
    <property type="entry name" value="OmpA-like domain"/>
    <property type="match status" value="1"/>
</dbReference>
<dbReference type="KEGG" id="pbh:AAW51_3892"/>
<feature type="domain" description="OmpA-like" evidence="5">
    <location>
        <begin position="167"/>
        <end position="284"/>
    </location>
</feature>
<dbReference type="OrthoDB" id="9782229at2"/>
<dbReference type="InterPro" id="IPR006664">
    <property type="entry name" value="OMP_bac"/>
</dbReference>
<dbReference type="Proteomes" id="UP000035352">
    <property type="component" value="Chromosome"/>
</dbReference>
<dbReference type="GO" id="GO:0009279">
    <property type="term" value="C:cell outer membrane"/>
    <property type="evidence" value="ECO:0007669"/>
    <property type="project" value="UniProtKB-SubCell"/>
</dbReference>
<evidence type="ECO:0000313" key="7">
    <source>
        <dbReference type="Proteomes" id="UP000035352"/>
    </source>
</evidence>
<dbReference type="PROSITE" id="PS51123">
    <property type="entry name" value="OMPA_2"/>
    <property type="match status" value="1"/>
</dbReference>
<proteinExistence type="predicted"/>
<dbReference type="PRINTS" id="PR01021">
    <property type="entry name" value="OMPADOMAIN"/>
</dbReference>
<dbReference type="PANTHER" id="PTHR30329">
    <property type="entry name" value="STATOR ELEMENT OF FLAGELLAR MOTOR COMPLEX"/>
    <property type="match status" value="1"/>
</dbReference>
<dbReference type="STRING" id="413882.AAW51_3892"/>
<dbReference type="AlphaFoldDB" id="A0A0G3BRH4"/>
<sequence>MKNNLCLTAAAMAAGLLVGCASGPTQPNAALEEARQLYGRTSTSPAVASTAQVELERARAALARADASWTGEGDTAETNHLAYLAKQLTVVAAEAGAQREAETRVQQASAERERIRADARTTEARAAQAQAASAQANAAAAQQQAQSASQRASQLEQELQQMAARATERGMVLTLQDVLFDVGQATLKPGAERTLERVAELLRHFPERRLLIEGFTDSTGSEGANLELSRRRAEAVQQALVTRGVGRDRIDVAPHGEAYPVANNETPSGRQMNRRVELLFSNEQGQLSEQR</sequence>
<dbReference type="Pfam" id="PF00691">
    <property type="entry name" value="OmpA"/>
    <property type="match status" value="1"/>
</dbReference>
<dbReference type="CDD" id="cd07185">
    <property type="entry name" value="OmpA_C-like"/>
    <property type="match status" value="1"/>
</dbReference>
<dbReference type="RefSeq" id="WP_047195924.1">
    <property type="nucleotide sequence ID" value="NZ_CP011371.1"/>
</dbReference>
<evidence type="ECO:0000256" key="1">
    <source>
        <dbReference type="ARBA" id="ARBA00004442"/>
    </source>
</evidence>
<feature type="compositionally biased region" description="Basic and acidic residues" evidence="4">
    <location>
        <begin position="110"/>
        <end position="123"/>
    </location>
</feature>
<reference evidence="6 7" key="1">
    <citation type="submission" date="2015-05" db="EMBL/GenBank/DDBJ databases">
        <authorList>
            <person name="Tang B."/>
            <person name="Yu Y."/>
        </authorList>
    </citation>
    <scope>NUCLEOTIDE SEQUENCE [LARGE SCALE GENOMIC DNA]</scope>
    <source>
        <strain evidence="6 7">DSM 7029</strain>
    </source>
</reference>
<name>A0A0G3BRH4_9BURK</name>
<organism evidence="6 7">
    <name type="scientific">Caldimonas brevitalea</name>
    <dbReference type="NCBI Taxonomy" id="413882"/>
    <lineage>
        <taxon>Bacteria</taxon>
        <taxon>Pseudomonadati</taxon>
        <taxon>Pseudomonadota</taxon>
        <taxon>Betaproteobacteria</taxon>
        <taxon>Burkholderiales</taxon>
        <taxon>Sphaerotilaceae</taxon>
        <taxon>Caldimonas</taxon>
    </lineage>
</organism>
<gene>
    <name evidence="6" type="ORF">AAW51_3892</name>
</gene>
<accession>A0A0G3BRH4</accession>
<evidence type="ECO:0000256" key="3">
    <source>
        <dbReference type="PROSITE-ProRule" id="PRU00473"/>
    </source>
</evidence>
<keyword evidence="2 3" id="KW-0472">Membrane</keyword>
<dbReference type="Pfam" id="PF14346">
    <property type="entry name" value="DUF4398"/>
    <property type="match status" value="1"/>
</dbReference>
<evidence type="ECO:0000259" key="5">
    <source>
        <dbReference type="PROSITE" id="PS51123"/>
    </source>
</evidence>
<dbReference type="InterPro" id="IPR036737">
    <property type="entry name" value="OmpA-like_sf"/>
</dbReference>
<dbReference type="PRINTS" id="PR01023">
    <property type="entry name" value="NAFLGMOTY"/>
</dbReference>
<dbReference type="PATRIC" id="fig|413882.6.peg.4062"/>
<dbReference type="InterPro" id="IPR006665">
    <property type="entry name" value="OmpA-like"/>
</dbReference>
<evidence type="ECO:0000313" key="6">
    <source>
        <dbReference type="EMBL" id="AKJ30583.1"/>
    </source>
</evidence>
<comment type="subcellular location">
    <subcellularLocation>
        <location evidence="1">Cell outer membrane</location>
    </subcellularLocation>
</comment>
<keyword evidence="7" id="KW-1185">Reference proteome</keyword>
<evidence type="ECO:0000256" key="4">
    <source>
        <dbReference type="SAM" id="MobiDB-lite"/>
    </source>
</evidence>
<dbReference type="SUPFAM" id="SSF103088">
    <property type="entry name" value="OmpA-like"/>
    <property type="match status" value="1"/>
</dbReference>
<dbReference type="InterPro" id="IPR025511">
    <property type="entry name" value="DUF4398"/>
</dbReference>
<feature type="region of interest" description="Disordered" evidence="4">
    <location>
        <begin position="102"/>
        <end position="131"/>
    </location>
</feature>
<protein>
    <submittedName>
        <fullName evidence="6">Major porin and structural outer membrane porin</fullName>
    </submittedName>
</protein>
<dbReference type="PANTHER" id="PTHR30329:SF20">
    <property type="entry name" value="EXPORTED PROTEIN"/>
    <property type="match status" value="1"/>
</dbReference>
<dbReference type="EMBL" id="CP011371">
    <property type="protein sequence ID" value="AKJ30583.1"/>
    <property type="molecule type" value="Genomic_DNA"/>
</dbReference>
<dbReference type="PROSITE" id="PS51257">
    <property type="entry name" value="PROKAR_LIPOPROTEIN"/>
    <property type="match status" value="1"/>
</dbReference>
<dbReference type="InterPro" id="IPR050330">
    <property type="entry name" value="Bact_OuterMem_StrucFunc"/>
</dbReference>